<feature type="domain" description="NAD-dependent epimerase/dehydratase" evidence="14">
    <location>
        <begin position="6"/>
        <end position="244"/>
    </location>
</feature>
<dbReference type="EC" id="1.1.1.219" evidence="8"/>
<evidence type="ECO:0000256" key="8">
    <source>
        <dbReference type="ARBA" id="ARBA00039057"/>
    </source>
</evidence>
<keyword evidence="4" id="KW-0284">Flavonoid biosynthesis</keyword>
<dbReference type="SUPFAM" id="SSF51735">
    <property type="entry name" value="NAD(P)-binding Rossmann-fold domains"/>
    <property type="match status" value="1"/>
</dbReference>
<gene>
    <name evidence="15" type="ORF">STAS_29309</name>
</gene>
<comment type="function">
    <text evidence="6">Bifunctional enzyme involved in flavonoid metabolism.</text>
</comment>
<evidence type="ECO:0000256" key="3">
    <source>
        <dbReference type="ARBA" id="ARBA00023002"/>
    </source>
</evidence>
<sequence length="322" mass="35497">MVKGSVCVTGASGFIASWLIKLLLQRGYTVKATVRNLRDSKRVEHLLALDGAHQRLYLFEADLLDEGSFDSVIDGCEGVFHAASPAFLKATDPQKELIDPAVNGTINVLQSCKKVTTVKRIVVTSSMASVMLNSNLLKSGFLVDETWVSDPSFCIEKEDYYALGKTLAEKAAWKFAEENGLDLVTLHPGYVIGPLLQPILNFSSEALLDLIREGKQLFSSGVYSYVDVRDVALAHVLAFENSSAHGRYLLVDRVTHSFEAFDILNGIFPTLNLSPTISEDRPAKPPYQVSQEKAKSLGLDFMPLEVSLKDTIESLKEKNFFS</sequence>
<organism evidence="15 16">
    <name type="scientific">Striga asiatica</name>
    <name type="common">Asiatic witchweed</name>
    <name type="synonym">Buchnera asiatica</name>
    <dbReference type="NCBI Taxonomy" id="4170"/>
    <lineage>
        <taxon>Eukaryota</taxon>
        <taxon>Viridiplantae</taxon>
        <taxon>Streptophyta</taxon>
        <taxon>Embryophyta</taxon>
        <taxon>Tracheophyta</taxon>
        <taxon>Spermatophyta</taxon>
        <taxon>Magnoliopsida</taxon>
        <taxon>eudicotyledons</taxon>
        <taxon>Gunneridae</taxon>
        <taxon>Pentapetalae</taxon>
        <taxon>asterids</taxon>
        <taxon>lamiids</taxon>
        <taxon>Lamiales</taxon>
        <taxon>Orobanchaceae</taxon>
        <taxon>Buchnereae</taxon>
        <taxon>Striga</taxon>
    </lineage>
</organism>
<dbReference type="InterPro" id="IPR036291">
    <property type="entry name" value="NAD(P)-bd_dom_sf"/>
</dbReference>
<dbReference type="AlphaFoldDB" id="A0A5A7R6J6"/>
<evidence type="ECO:0000256" key="2">
    <source>
        <dbReference type="ARBA" id="ARBA00022857"/>
    </source>
</evidence>
<dbReference type="Gene3D" id="3.40.50.720">
    <property type="entry name" value="NAD(P)-binding Rossmann-like Domain"/>
    <property type="match status" value="1"/>
</dbReference>
<comment type="catalytic activity">
    <reaction evidence="12">
        <text>(2S)-flavan-4-ol + NADP(+) = (2S)-flavanone + NADPH + H(+)</text>
        <dbReference type="Rhea" id="RHEA:11228"/>
        <dbReference type="ChEBI" id="CHEBI:15378"/>
        <dbReference type="ChEBI" id="CHEBI:15605"/>
        <dbReference type="ChEBI" id="CHEBI:15606"/>
        <dbReference type="ChEBI" id="CHEBI:57783"/>
        <dbReference type="ChEBI" id="CHEBI:58349"/>
        <dbReference type="EC" id="1.1.1.234"/>
    </reaction>
</comment>
<reference evidence="16" key="1">
    <citation type="journal article" date="2019" name="Curr. Biol.">
        <title>Genome Sequence of Striga asiatica Provides Insight into the Evolution of Plant Parasitism.</title>
        <authorList>
            <person name="Yoshida S."/>
            <person name="Kim S."/>
            <person name="Wafula E.K."/>
            <person name="Tanskanen J."/>
            <person name="Kim Y.M."/>
            <person name="Honaas L."/>
            <person name="Yang Z."/>
            <person name="Spallek T."/>
            <person name="Conn C.E."/>
            <person name="Ichihashi Y."/>
            <person name="Cheong K."/>
            <person name="Cui S."/>
            <person name="Der J.P."/>
            <person name="Gundlach H."/>
            <person name="Jiao Y."/>
            <person name="Hori C."/>
            <person name="Ishida J.K."/>
            <person name="Kasahara H."/>
            <person name="Kiba T."/>
            <person name="Kim M.S."/>
            <person name="Koo N."/>
            <person name="Laohavisit A."/>
            <person name="Lee Y.H."/>
            <person name="Lumba S."/>
            <person name="McCourt P."/>
            <person name="Mortimer J.C."/>
            <person name="Mutuku J.M."/>
            <person name="Nomura T."/>
            <person name="Sasaki-Sekimoto Y."/>
            <person name="Seto Y."/>
            <person name="Wang Y."/>
            <person name="Wakatake T."/>
            <person name="Sakakibara H."/>
            <person name="Demura T."/>
            <person name="Yamaguchi S."/>
            <person name="Yoneyama K."/>
            <person name="Manabe R.I."/>
            <person name="Nelson D.C."/>
            <person name="Schulman A.H."/>
            <person name="Timko M.P."/>
            <person name="dePamphilis C.W."/>
            <person name="Choi D."/>
            <person name="Shirasu K."/>
        </authorList>
    </citation>
    <scope>NUCLEOTIDE SEQUENCE [LARGE SCALE GENOMIC DNA]</scope>
    <source>
        <strain evidence="16">cv. UVA1</strain>
    </source>
</reference>
<dbReference type="GO" id="GO:0047890">
    <property type="term" value="F:flavanone 4-reductase activity"/>
    <property type="evidence" value="ECO:0007669"/>
    <property type="project" value="UniProtKB-EC"/>
</dbReference>
<dbReference type="PANTHER" id="PTHR10366">
    <property type="entry name" value="NAD DEPENDENT EPIMERASE/DEHYDRATASE"/>
    <property type="match status" value="1"/>
</dbReference>
<evidence type="ECO:0000256" key="11">
    <source>
        <dbReference type="ARBA" id="ARBA00042831"/>
    </source>
</evidence>
<dbReference type="CDD" id="cd08958">
    <property type="entry name" value="FR_SDR_e"/>
    <property type="match status" value="1"/>
</dbReference>
<evidence type="ECO:0000313" key="15">
    <source>
        <dbReference type="EMBL" id="GER51891.1"/>
    </source>
</evidence>
<evidence type="ECO:0000256" key="10">
    <source>
        <dbReference type="ARBA" id="ARBA00042087"/>
    </source>
</evidence>
<proteinExistence type="inferred from homology"/>
<dbReference type="OrthoDB" id="907104at2759"/>
<accession>A0A5A7R6J6</accession>
<name>A0A5A7R6J6_STRAF</name>
<keyword evidence="3" id="KW-0560">Oxidoreductase</keyword>
<comment type="catalytic activity">
    <reaction evidence="13">
        <text>a (2R,3S,4S)-leucoanthocyanidin + NADP(+) = a (2R,3R)-dihydroflavonol + NADPH + H(+)</text>
        <dbReference type="Rhea" id="RHEA:54444"/>
        <dbReference type="ChEBI" id="CHEBI:15378"/>
        <dbReference type="ChEBI" id="CHEBI:57783"/>
        <dbReference type="ChEBI" id="CHEBI:58349"/>
        <dbReference type="ChEBI" id="CHEBI:138176"/>
        <dbReference type="ChEBI" id="CHEBI:138188"/>
        <dbReference type="EC" id="1.1.1.219"/>
    </reaction>
</comment>
<evidence type="ECO:0000256" key="13">
    <source>
        <dbReference type="ARBA" id="ARBA00049132"/>
    </source>
</evidence>
<evidence type="ECO:0000256" key="5">
    <source>
        <dbReference type="ARBA" id="ARBA00023445"/>
    </source>
</evidence>
<dbReference type="GO" id="GO:0009813">
    <property type="term" value="P:flavonoid biosynthetic process"/>
    <property type="evidence" value="ECO:0007669"/>
    <property type="project" value="UniProtKB-KW"/>
</dbReference>
<evidence type="ECO:0000256" key="9">
    <source>
        <dbReference type="ARBA" id="ARBA00039963"/>
    </source>
</evidence>
<dbReference type="InterPro" id="IPR001509">
    <property type="entry name" value="Epimerase_deHydtase"/>
</dbReference>
<comment type="similarity">
    <text evidence="5">Belongs to the NAD(P)-dependent epimerase/dehydratase family. Dihydroflavonol-4-reductase subfamily.</text>
</comment>
<evidence type="ECO:0000313" key="16">
    <source>
        <dbReference type="Proteomes" id="UP000325081"/>
    </source>
</evidence>
<evidence type="ECO:0000259" key="14">
    <source>
        <dbReference type="Pfam" id="PF01370"/>
    </source>
</evidence>
<dbReference type="PANTHER" id="PTHR10366:SF849">
    <property type="entry name" value="NAD-DEPENDENT EPIMERASE_DEHYDRATASE DOMAIN-CONTAINING PROTEIN"/>
    <property type="match status" value="1"/>
</dbReference>
<evidence type="ECO:0000256" key="6">
    <source>
        <dbReference type="ARBA" id="ARBA00037100"/>
    </source>
</evidence>
<dbReference type="InterPro" id="IPR050425">
    <property type="entry name" value="NAD(P)_dehydrat-like"/>
</dbReference>
<protein>
    <recommendedName>
        <fullName evidence="9">Dihydroflavonol 4-reductase</fullName>
        <ecNumber evidence="8">1.1.1.219</ecNumber>
        <ecNumber evidence="7">1.1.1.234</ecNumber>
    </recommendedName>
    <alternativeName>
        <fullName evidence="11">Dihydrokaempferol 4-reductase</fullName>
    </alternativeName>
    <alternativeName>
        <fullName evidence="10">Flavanone 4-reductase</fullName>
    </alternativeName>
</protein>
<dbReference type="Pfam" id="PF01370">
    <property type="entry name" value="Epimerase"/>
    <property type="match status" value="1"/>
</dbReference>
<evidence type="ECO:0000256" key="12">
    <source>
        <dbReference type="ARBA" id="ARBA00048870"/>
    </source>
</evidence>
<keyword evidence="2" id="KW-0521">NADP</keyword>
<evidence type="ECO:0000256" key="7">
    <source>
        <dbReference type="ARBA" id="ARBA00039055"/>
    </source>
</evidence>
<keyword evidence="16" id="KW-1185">Reference proteome</keyword>
<dbReference type="EMBL" id="BKCP01010070">
    <property type="protein sequence ID" value="GER51891.1"/>
    <property type="molecule type" value="Genomic_DNA"/>
</dbReference>
<evidence type="ECO:0000256" key="4">
    <source>
        <dbReference type="ARBA" id="ARBA00023241"/>
    </source>
</evidence>
<dbReference type="Proteomes" id="UP000325081">
    <property type="component" value="Unassembled WGS sequence"/>
</dbReference>
<evidence type="ECO:0000256" key="1">
    <source>
        <dbReference type="ARBA" id="ARBA00004935"/>
    </source>
</evidence>
<dbReference type="GO" id="GO:0045552">
    <property type="term" value="F:dihydroflavanol 4-reductase activity"/>
    <property type="evidence" value="ECO:0007669"/>
    <property type="project" value="UniProtKB-EC"/>
</dbReference>
<comment type="pathway">
    <text evidence="1">Pigment biosynthesis; anthocyanin biosynthesis.</text>
</comment>
<comment type="caution">
    <text evidence="15">The sequence shown here is derived from an EMBL/GenBank/DDBJ whole genome shotgun (WGS) entry which is preliminary data.</text>
</comment>
<dbReference type="FunFam" id="3.40.50.720:FF:000085">
    <property type="entry name" value="Dihydroflavonol reductase"/>
    <property type="match status" value="1"/>
</dbReference>
<dbReference type="EC" id="1.1.1.234" evidence="7"/>